<keyword evidence="4 6" id="KW-1133">Transmembrane helix</keyword>
<dbReference type="CDD" id="cd15904">
    <property type="entry name" value="TSPO_MBR"/>
    <property type="match status" value="1"/>
</dbReference>
<evidence type="ECO:0000313" key="7">
    <source>
        <dbReference type="EMBL" id="GGF61134.1"/>
    </source>
</evidence>
<dbReference type="EMBL" id="BMCT01000002">
    <property type="protein sequence ID" value="GGF61134.1"/>
    <property type="molecule type" value="Genomic_DNA"/>
</dbReference>
<dbReference type="PANTHER" id="PTHR10057:SF0">
    <property type="entry name" value="TRANSLOCATOR PROTEIN"/>
    <property type="match status" value="1"/>
</dbReference>
<feature type="transmembrane region" description="Helical" evidence="6">
    <location>
        <begin position="62"/>
        <end position="83"/>
    </location>
</feature>
<dbReference type="Proteomes" id="UP000606044">
    <property type="component" value="Unassembled WGS sequence"/>
</dbReference>
<dbReference type="AlphaFoldDB" id="A0A917BW64"/>
<dbReference type="Gene3D" id="1.20.1260.100">
    <property type="entry name" value="TspO/MBR protein"/>
    <property type="match status" value="1"/>
</dbReference>
<feature type="transmembrane region" description="Helical" evidence="6">
    <location>
        <begin position="120"/>
        <end position="140"/>
    </location>
</feature>
<dbReference type="InterPro" id="IPR038330">
    <property type="entry name" value="TspO/MBR-related_sf"/>
</dbReference>
<name>A0A917BW64_9HYPH</name>
<feature type="transmembrane region" description="Helical" evidence="6">
    <location>
        <begin position="147"/>
        <end position="169"/>
    </location>
</feature>
<evidence type="ECO:0000256" key="5">
    <source>
        <dbReference type="ARBA" id="ARBA00023136"/>
    </source>
</evidence>
<feature type="transmembrane region" description="Helical" evidence="6">
    <location>
        <begin position="95"/>
        <end position="114"/>
    </location>
</feature>
<comment type="similarity">
    <text evidence="2">Belongs to the TspO/BZRP family.</text>
</comment>
<dbReference type="RefSeq" id="WP_244644294.1">
    <property type="nucleotide sequence ID" value="NZ_BMCT01000002.1"/>
</dbReference>
<dbReference type="PANTHER" id="PTHR10057">
    <property type="entry name" value="PERIPHERAL-TYPE BENZODIAZEPINE RECEPTOR"/>
    <property type="match status" value="1"/>
</dbReference>
<evidence type="ECO:0000256" key="4">
    <source>
        <dbReference type="ARBA" id="ARBA00022989"/>
    </source>
</evidence>
<evidence type="ECO:0000256" key="6">
    <source>
        <dbReference type="SAM" id="Phobius"/>
    </source>
</evidence>
<gene>
    <name evidence="7" type="ORF">GCM10007301_21130</name>
</gene>
<dbReference type="Pfam" id="PF03073">
    <property type="entry name" value="TspO_MBR"/>
    <property type="match status" value="1"/>
</dbReference>
<reference evidence="7" key="1">
    <citation type="journal article" date="2014" name="Int. J. Syst. Evol. Microbiol.">
        <title>Complete genome sequence of Corynebacterium casei LMG S-19264T (=DSM 44701T), isolated from a smear-ripened cheese.</title>
        <authorList>
            <consortium name="US DOE Joint Genome Institute (JGI-PGF)"/>
            <person name="Walter F."/>
            <person name="Albersmeier A."/>
            <person name="Kalinowski J."/>
            <person name="Ruckert C."/>
        </authorList>
    </citation>
    <scope>NUCLEOTIDE SEQUENCE</scope>
    <source>
        <strain evidence="7">CCM 7897</strain>
    </source>
</reference>
<dbReference type="FunFam" id="1.20.1260.100:FF:000001">
    <property type="entry name" value="translocator protein 2"/>
    <property type="match status" value="1"/>
</dbReference>
<dbReference type="PIRSF" id="PIRSF005859">
    <property type="entry name" value="PBR"/>
    <property type="match status" value="1"/>
</dbReference>
<accession>A0A917BW64</accession>
<evidence type="ECO:0000256" key="2">
    <source>
        <dbReference type="ARBA" id="ARBA00007524"/>
    </source>
</evidence>
<reference evidence="7" key="2">
    <citation type="submission" date="2020-09" db="EMBL/GenBank/DDBJ databases">
        <authorList>
            <person name="Sun Q."/>
            <person name="Sedlacek I."/>
        </authorList>
    </citation>
    <scope>NUCLEOTIDE SEQUENCE</scope>
    <source>
        <strain evidence="7">CCM 7897</strain>
    </source>
</reference>
<dbReference type="GO" id="GO:0016020">
    <property type="term" value="C:membrane"/>
    <property type="evidence" value="ECO:0007669"/>
    <property type="project" value="UniProtKB-SubCell"/>
</dbReference>
<comment type="subcellular location">
    <subcellularLocation>
        <location evidence="1">Membrane</location>
        <topology evidence="1">Multi-pass membrane protein</topology>
    </subcellularLocation>
</comment>
<keyword evidence="8" id="KW-1185">Reference proteome</keyword>
<keyword evidence="5 6" id="KW-0472">Membrane</keyword>
<organism evidence="7 8">
    <name type="scientific">Azorhizobium oxalatiphilum</name>
    <dbReference type="NCBI Taxonomy" id="980631"/>
    <lineage>
        <taxon>Bacteria</taxon>
        <taxon>Pseudomonadati</taxon>
        <taxon>Pseudomonadota</taxon>
        <taxon>Alphaproteobacteria</taxon>
        <taxon>Hyphomicrobiales</taxon>
        <taxon>Xanthobacteraceae</taxon>
        <taxon>Azorhizobium</taxon>
    </lineage>
</organism>
<dbReference type="GO" id="GO:0033013">
    <property type="term" value="P:tetrapyrrole metabolic process"/>
    <property type="evidence" value="ECO:0007669"/>
    <property type="project" value="UniProtKB-ARBA"/>
</dbReference>
<feature type="transmembrane region" description="Helical" evidence="6">
    <location>
        <begin position="20"/>
        <end position="42"/>
    </location>
</feature>
<protein>
    <recommendedName>
        <fullName evidence="9">Tryptophan-rich sensory protein</fullName>
    </recommendedName>
</protein>
<comment type="caution">
    <text evidence="7">The sequence shown here is derived from an EMBL/GenBank/DDBJ whole genome shotgun (WGS) entry which is preliminary data.</text>
</comment>
<evidence type="ECO:0000256" key="1">
    <source>
        <dbReference type="ARBA" id="ARBA00004141"/>
    </source>
</evidence>
<proteinExistence type="inferred from homology"/>
<evidence type="ECO:0008006" key="9">
    <source>
        <dbReference type="Google" id="ProtNLM"/>
    </source>
</evidence>
<evidence type="ECO:0000313" key="8">
    <source>
        <dbReference type="Proteomes" id="UP000606044"/>
    </source>
</evidence>
<evidence type="ECO:0000256" key="3">
    <source>
        <dbReference type="ARBA" id="ARBA00022692"/>
    </source>
</evidence>
<keyword evidence="3 6" id="KW-0812">Transmembrane</keyword>
<dbReference type="InterPro" id="IPR004307">
    <property type="entry name" value="TspO_MBR"/>
</dbReference>
<sequence length="173" mass="19091">MLSDTHSSPAPAPMFSGAGLRALALAVLPVVAALVLGQWATFANLAPWYAGLAKPAFNPPNWLFGPVWTLLYALMAFAAWRILRLPEETPGRGTALTWFFAQLLLNAAWSWMFFHLQSPLLGLINIVPQWCAIIAAIIAFRWVDKGTAWCLVPLAGWVGFASVLNFWLWRLNG</sequence>